<dbReference type="Proteomes" id="UP000278807">
    <property type="component" value="Unassembled WGS sequence"/>
</dbReference>
<evidence type="ECO:0000313" key="3">
    <source>
        <dbReference type="WBParaSite" id="HNAJ_0001294501-mRNA-1"/>
    </source>
</evidence>
<name>A0A0R3TYJ6_RODNA</name>
<dbReference type="InterPro" id="IPR016024">
    <property type="entry name" value="ARM-type_fold"/>
</dbReference>
<sequence length="434" mass="49940">MFETKIDTYDEILKDLNAVLSAHPSDNLHLASTLNLFTTLREQTDKLACKNPASRLVKIYGDEAFINYYKQCLEYFVLEPKLCVLASYQSAESMSFSKLHASLWNICRLHNATGYWVCKRLSKHYVHDSLWRFVSCRALLATKCVQKSATKLLVCWSFGILLHILSNTQVSVDSYRSHNGVHILLPFLTNCNFRKSRSQSEYLKMCALLLLVRIVDETENKSINKSDNYVEYLLGAVRVALKAADLYSPIHKYHLLQLLYGLNRIIRFDVNKRILLENHILDDILTILQIAKDLPNSKKCNILKSPIPNTDSDTLATEVIRLLWQLCFLSETLEQLQLYPSLLTLCREFGEKSNSTTCRETVEGLLWTLSKSVTNFEFPYIKFKPLSATGNPYGHIVFACNRTYRQSVNHIMMSLKRRGYNVYSEPDHLGMLLP</sequence>
<dbReference type="STRING" id="102285.A0A0R3TYJ6"/>
<keyword evidence="2" id="KW-1185">Reference proteome</keyword>
<dbReference type="WBParaSite" id="HNAJ_0001294501-mRNA-1">
    <property type="protein sequence ID" value="HNAJ_0001294501-mRNA-1"/>
    <property type="gene ID" value="HNAJ_0001294501"/>
</dbReference>
<evidence type="ECO:0000313" key="2">
    <source>
        <dbReference type="Proteomes" id="UP000278807"/>
    </source>
</evidence>
<accession>A0A0R3TYJ6</accession>
<dbReference type="EMBL" id="UZAE01014790">
    <property type="protein sequence ID" value="VDO14454.1"/>
    <property type="molecule type" value="Genomic_DNA"/>
</dbReference>
<proteinExistence type="predicted"/>
<dbReference type="SUPFAM" id="SSF48371">
    <property type="entry name" value="ARM repeat"/>
    <property type="match status" value="1"/>
</dbReference>
<evidence type="ECO:0000313" key="1">
    <source>
        <dbReference type="EMBL" id="VDO14454.1"/>
    </source>
</evidence>
<protein>
    <submittedName>
        <fullName evidence="3">TAN domain-containing protein</fullName>
    </submittedName>
</protein>
<reference evidence="1 2" key="2">
    <citation type="submission" date="2018-11" db="EMBL/GenBank/DDBJ databases">
        <authorList>
            <consortium name="Pathogen Informatics"/>
        </authorList>
    </citation>
    <scope>NUCLEOTIDE SEQUENCE [LARGE SCALE GENOMIC DNA]</scope>
</reference>
<gene>
    <name evidence="1" type="ORF">HNAJ_LOCUS12919</name>
</gene>
<reference evidence="3" key="1">
    <citation type="submission" date="2017-02" db="UniProtKB">
        <authorList>
            <consortium name="WormBaseParasite"/>
        </authorList>
    </citation>
    <scope>IDENTIFICATION</scope>
</reference>
<dbReference type="PANTHER" id="PTHR46270">
    <property type="entry name" value="ARMADILLO-TYPE FOLD-RELATED"/>
    <property type="match status" value="1"/>
</dbReference>
<dbReference type="AlphaFoldDB" id="A0A0R3TYJ6"/>
<organism evidence="3">
    <name type="scientific">Rodentolepis nana</name>
    <name type="common">Dwarf tapeworm</name>
    <name type="synonym">Hymenolepis nana</name>
    <dbReference type="NCBI Taxonomy" id="102285"/>
    <lineage>
        <taxon>Eukaryota</taxon>
        <taxon>Metazoa</taxon>
        <taxon>Spiralia</taxon>
        <taxon>Lophotrochozoa</taxon>
        <taxon>Platyhelminthes</taxon>
        <taxon>Cestoda</taxon>
        <taxon>Eucestoda</taxon>
        <taxon>Cyclophyllidea</taxon>
        <taxon>Hymenolepididae</taxon>
        <taxon>Rodentolepis</taxon>
    </lineage>
</organism>
<dbReference type="PANTHER" id="PTHR46270:SF2">
    <property type="entry name" value="TIR DOMAIN-CONTAINING PROTEIN"/>
    <property type="match status" value="1"/>
</dbReference>
<dbReference type="OrthoDB" id="2148946at2759"/>